<organism evidence="1 2">
    <name type="scientific">Eschrichtius robustus</name>
    <name type="common">California gray whale</name>
    <name type="synonym">Eschrichtius gibbosus</name>
    <dbReference type="NCBI Taxonomy" id="9764"/>
    <lineage>
        <taxon>Eukaryota</taxon>
        <taxon>Metazoa</taxon>
        <taxon>Chordata</taxon>
        <taxon>Craniata</taxon>
        <taxon>Vertebrata</taxon>
        <taxon>Euteleostomi</taxon>
        <taxon>Mammalia</taxon>
        <taxon>Eutheria</taxon>
        <taxon>Laurasiatheria</taxon>
        <taxon>Artiodactyla</taxon>
        <taxon>Whippomorpha</taxon>
        <taxon>Cetacea</taxon>
        <taxon>Mysticeti</taxon>
        <taxon>Eschrichtiidae</taxon>
        <taxon>Eschrichtius</taxon>
    </lineage>
</organism>
<comment type="caution">
    <text evidence="1">The sequence shown here is derived from an EMBL/GenBank/DDBJ whole genome shotgun (WGS) entry which is preliminary data.</text>
</comment>
<gene>
    <name evidence="1" type="ORF">J1605_006799</name>
</gene>
<dbReference type="Proteomes" id="UP001159641">
    <property type="component" value="Unassembled WGS sequence"/>
</dbReference>
<proteinExistence type="predicted"/>
<dbReference type="AlphaFoldDB" id="A0AB34H555"/>
<sequence length="137" mass="14840">MRVGVEKVSDVLRQESLLKEWTLFWIASVGTTLEKVSAFSNHWEPTFYMVSTKQKQGTWSATGSTARSSNMVTGETKSFFSFAKSGVAMSHQSLPSSSLLSASSAASEALTDSLALQAPSEHLLFVVLCQAPGYHSE</sequence>
<reference evidence="1 2" key="1">
    <citation type="submission" date="2022-11" db="EMBL/GenBank/DDBJ databases">
        <title>Whole genome sequence of Eschrichtius robustus ER-17-0199.</title>
        <authorList>
            <person name="Bruniche-Olsen A."/>
            <person name="Black A.N."/>
            <person name="Fields C.J."/>
            <person name="Walden K."/>
            <person name="Dewoody J.A."/>
        </authorList>
    </citation>
    <scope>NUCLEOTIDE SEQUENCE [LARGE SCALE GENOMIC DNA]</scope>
    <source>
        <strain evidence="1">ER-17-0199</strain>
        <tissue evidence="1">Blubber</tissue>
    </source>
</reference>
<name>A0AB34H555_ESCRO</name>
<keyword evidence="2" id="KW-1185">Reference proteome</keyword>
<protein>
    <submittedName>
        <fullName evidence="1">Uncharacterized protein</fullName>
    </submittedName>
</protein>
<evidence type="ECO:0000313" key="1">
    <source>
        <dbReference type="EMBL" id="KAJ8785839.1"/>
    </source>
</evidence>
<accession>A0AB34H555</accession>
<dbReference type="EMBL" id="JAIQCJ010002005">
    <property type="protein sequence ID" value="KAJ8785839.1"/>
    <property type="molecule type" value="Genomic_DNA"/>
</dbReference>
<evidence type="ECO:0000313" key="2">
    <source>
        <dbReference type="Proteomes" id="UP001159641"/>
    </source>
</evidence>